<keyword evidence="1" id="KW-1133">Transmembrane helix</keyword>
<evidence type="ECO:0008006" key="4">
    <source>
        <dbReference type="Google" id="ProtNLM"/>
    </source>
</evidence>
<sequence>MNESDIVVSDDLAQDESAKAITRGFTDMLIGIALLAGGLVAMCFPVYLDAYDQWGMQVNCGNGYHGELLQATVDDSGGVDPQSAATGAPRIVRPALHYVDSCNSALVHRRAWAVPVAGAGAVILILELLAWARGGSTTATLPVLLTAGKREI</sequence>
<evidence type="ECO:0000313" key="2">
    <source>
        <dbReference type="EMBL" id="ORW07842.1"/>
    </source>
</evidence>
<keyword evidence="1" id="KW-0812">Transmembrane</keyword>
<accession>A0A1X1Y9P9</accession>
<dbReference type="RefSeq" id="WP_052425705.1">
    <property type="nucleotide sequence ID" value="NZ_BBKA01000156.1"/>
</dbReference>
<protein>
    <recommendedName>
        <fullName evidence="4">Transmembrane protein</fullName>
    </recommendedName>
</protein>
<evidence type="ECO:0000313" key="3">
    <source>
        <dbReference type="Proteomes" id="UP000193487"/>
    </source>
</evidence>
<reference evidence="2 3" key="1">
    <citation type="submission" date="2016-01" db="EMBL/GenBank/DDBJ databases">
        <title>The new phylogeny of the genus Mycobacterium.</title>
        <authorList>
            <person name="Tarcisio F."/>
            <person name="Conor M."/>
            <person name="Antonella G."/>
            <person name="Elisabetta G."/>
            <person name="Giulia F.S."/>
            <person name="Sara T."/>
            <person name="Anna F."/>
            <person name="Clotilde B."/>
            <person name="Roberto B."/>
            <person name="Veronica D.S."/>
            <person name="Fabio R."/>
            <person name="Monica P."/>
            <person name="Olivier J."/>
            <person name="Enrico T."/>
            <person name="Nicola S."/>
        </authorList>
    </citation>
    <scope>NUCLEOTIDE SEQUENCE [LARGE SCALE GENOMIC DNA]</scope>
    <source>
        <strain evidence="2 3">DSM 45166</strain>
    </source>
</reference>
<keyword evidence="3" id="KW-1185">Reference proteome</keyword>
<feature type="transmembrane region" description="Helical" evidence="1">
    <location>
        <begin position="28"/>
        <end position="48"/>
    </location>
</feature>
<dbReference type="Proteomes" id="UP000193487">
    <property type="component" value="Unassembled WGS sequence"/>
</dbReference>
<gene>
    <name evidence="2" type="ORF">AWC14_24420</name>
</gene>
<comment type="caution">
    <text evidence="2">The sequence shown here is derived from an EMBL/GenBank/DDBJ whole genome shotgun (WGS) entry which is preliminary data.</text>
</comment>
<dbReference type="EMBL" id="LQPE01000038">
    <property type="protein sequence ID" value="ORW07842.1"/>
    <property type="molecule type" value="Genomic_DNA"/>
</dbReference>
<feature type="transmembrane region" description="Helical" evidence="1">
    <location>
        <begin position="112"/>
        <end position="132"/>
    </location>
</feature>
<proteinExistence type="predicted"/>
<dbReference type="AlphaFoldDB" id="A0A1X1Y9P9"/>
<evidence type="ECO:0000256" key="1">
    <source>
        <dbReference type="SAM" id="Phobius"/>
    </source>
</evidence>
<name>A0A1X1Y9P9_9MYCO</name>
<keyword evidence="1" id="KW-0472">Membrane</keyword>
<organism evidence="2 3">
    <name type="scientific">Mycobacterium kyorinense</name>
    <dbReference type="NCBI Taxonomy" id="487514"/>
    <lineage>
        <taxon>Bacteria</taxon>
        <taxon>Bacillati</taxon>
        <taxon>Actinomycetota</taxon>
        <taxon>Actinomycetes</taxon>
        <taxon>Mycobacteriales</taxon>
        <taxon>Mycobacteriaceae</taxon>
        <taxon>Mycobacterium</taxon>
    </lineage>
</organism>